<evidence type="ECO:0000259" key="2">
    <source>
        <dbReference type="PROSITE" id="PS50404"/>
    </source>
</evidence>
<dbReference type="EMBL" id="CAEZWM010000095">
    <property type="protein sequence ID" value="CAB4659000.1"/>
    <property type="molecule type" value="Genomic_DNA"/>
</dbReference>
<sequence>MNGGVLGSSEVQSSESPEISPEIGPEIWREIWPEIEEPVTLFGHWICPFSVRVEFALAQLGISYEVVDVPPSAARPKDFVVPEEFHANSPRAEIPMIREGGRYLADSIPILERLYSAVGALSGAALEEAHWVDQNIFPPMIAIYYGVNPKSIRRASERLVDSLGDLATKLVATGWLVGDGPSIAEAALIPCYVRLDGLRSLGFEGEMPSSVEDHAARCLTLPGGVAVRWSDEQQSEFSGRFHKYRDLKNAVD</sequence>
<organism evidence="3">
    <name type="scientific">freshwater metagenome</name>
    <dbReference type="NCBI Taxonomy" id="449393"/>
    <lineage>
        <taxon>unclassified sequences</taxon>
        <taxon>metagenomes</taxon>
        <taxon>ecological metagenomes</taxon>
    </lineage>
</organism>
<reference evidence="3" key="1">
    <citation type="submission" date="2020-05" db="EMBL/GenBank/DDBJ databases">
        <authorList>
            <person name="Chiriac C."/>
            <person name="Salcher M."/>
            <person name="Ghai R."/>
            <person name="Kavagutti S V."/>
        </authorList>
    </citation>
    <scope>NUCLEOTIDE SEQUENCE</scope>
</reference>
<dbReference type="Gene3D" id="1.20.1050.10">
    <property type="match status" value="1"/>
</dbReference>
<dbReference type="SUPFAM" id="SSF47616">
    <property type="entry name" value="GST C-terminal domain-like"/>
    <property type="match status" value="1"/>
</dbReference>
<gene>
    <name evidence="3" type="ORF">UFOPK2242_00845</name>
</gene>
<dbReference type="GO" id="GO:0005737">
    <property type="term" value="C:cytoplasm"/>
    <property type="evidence" value="ECO:0007669"/>
    <property type="project" value="TreeGrafter"/>
</dbReference>
<feature type="region of interest" description="Disordered" evidence="1">
    <location>
        <begin position="1"/>
        <end position="21"/>
    </location>
</feature>
<protein>
    <submittedName>
        <fullName evidence="3">Unannotated protein</fullName>
    </submittedName>
</protein>
<accession>A0A6J6LAQ6</accession>
<dbReference type="Gene3D" id="3.40.30.10">
    <property type="entry name" value="Glutaredoxin"/>
    <property type="match status" value="1"/>
</dbReference>
<evidence type="ECO:0000313" key="3">
    <source>
        <dbReference type="EMBL" id="CAB4659000.1"/>
    </source>
</evidence>
<feature type="domain" description="GST N-terminal" evidence="2">
    <location>
        <begin position="37"/>
        <end position="122"/>
    </location>
</feature>
<dbReference type="InterPro" id="IPR050983">
    <property type="entry name" value="GST_Omega/HSP26"/>
</dbReference>
<dbReference type="CDD" id="cd00299">
    <property type="entry name" value="GST_C_family"/>
    <property type="match status" value="1"/>
</dbReference>
<dbReference type="InterPro" id="IPR036249">
    <property type="entry name" value="Thioredoxin-like_sf"/>
</dbReference>
<dbReference type="PROSITE" id="PS50404">
    <property type="entry name" value="GST_NTER"/>
    <property type="match status" value="1"/>
</dbReference>
<dbReference type="PANTHER" id="PTHR43968">
    <property type="match status" value="1"/>
</dbReference>
<dbReference type="Pfam" id="PF13417">
    <property type="entry name" value="GST_N_3"/>
    <property type="match status" value="1"/>
</dbReference>
<dbReference type="CDD" id="cd00570">
    <property type="entry name" value="GST_N_family"/>
    <property type="match status" value="1"/>
</dbReference>
<dbReference type="InterPro" id="IPR004045">
    <property type="entry name" value="Glutathione_S-Trfase_N"/>
</dbReference>
<dbReference type="PANTHER" id="PTHR43968:SF6">
    <property type="entry name" value="GLUTATHIONE S-TRANSFERASE OMEGA"/>
    <property type="match status" value="1"/>
</dbReference>
<dbReference type="PROSITE" id="PS51354">
    <property type="entry name" value="GLUTAREDOXIN_2"/>
    <property type="match status" value="1"/>
</dbReference>
<dbReference type="InterPro" id="IPR036282">
    <property type="entry name" value="Glutathione-S-Trfase_C_sf"/>
</dbReference>
<feature type="compositionally biased region" description="Low complexity" evidence="1">
    <location>
        <begin position="8"/>
        <end position="21"/>
    </location>
</feature>
<dbReference type="AlphaFoldDB" id="A0A6J6LAQ6"/>
<dbReference type="SUPFAM" id="SSF52833">
    <property type="entry name" value="Thioredoxin-like"/>
    <property type="match status" value="1"/>
</dbReference>
<name>A0A6J6LAQ6_9ZZZZ</name>
<evidence type="ECO:0000256" key="1">
    <source>
        <dbReference type="SAM" id="MobiDB-lite"/>
    </source>
</evidence>
<proteinExistence type="predicted"/>